<proteinExistence type="predicted"/>
<sequence length="572" mass="64222">MNSNELKRKILNIERAIVTMNETLSDLKKQHAILVRQEAEDQAKINEQLAIKQQQEEIIKRPEESVEAPPISIEKVHKDKSFDLLKLCQIWLPRIFIGIMLLGVVWLFKAGVDAGILTPPLRLVFGALLAGGLYWIGSRQIKASRAPLGLVLLGGSIAAIVITTFAAHYLYEYIPAPAAFILNVLWIVAGIFIAHIHKSEYLAIFVALGGFFVPFLVNSTTPNYYVFLGYETLLTISLLFYAAGKLYRILYIATYIVSQIVLFSFFTIVSFSVISLQNEICIIYALLQIVLYYQLIRNRSFIYNQRLGMLAYNGVLLIFSCINLDNGSTVALLAASIVYSVLTYVELRKDKRSLLSSISFGLAMFSMAIVISKQFEQDIETVLYLLQGGLAVYVGFMLKNYLKIIIGGFVYSFGVLLTLITPIYDILSMAFFTHLLLIATFAIVLFTTANTLINKSKAGYQVFFYIFMLLLFVVLTKVGGAVTDDSDVNSLTISFLWMLYASAAIWYGRLQNTQTIFNRNEVIYIGLVVLFITVGKLFFLDLGMVSMTIRAILFLIIGSIGVGISRMFFVRK</sequence>
<organism evidence="3 4">
    <name type="scientific">Peribacillus faecalis</name>
    <dbReference type="NCBI Taxonomy" id="2772559"/>
    <lineage>
        <taxon>Bacteria</taxon>
        <taxon>Bacillati</taxon>
        <taxon>Bacillota</taxon>
        <taxon>Bacilli</taxon>
        <taxon>Bacillales</taxon>
        <taxon>Bacillaceae</taxon>
        <taxon>Peribacillus</taxon>
    </lineage>
</organism>
<feature type="transmembrane region" description="Helical" evidence="2">
    <location>
        <begin position="224"/>
        <end position="242"/>
    </location>
</feature>
<feature type="transmembrane region" description="Helical" evidence="2">
    <location>
        <begin position="381"/>
        <end position="398"/>
    </location>
</feature>
<feature type="transmembrane region" description="Helical" evidence="2">
    <location>
        <begin position="462"/>
        <end position="482"/>
    </location>
</feature>
<feature type="coiled-coil region" evidence="1">
    <location>
        <begin position="10"/>
        <end position="56"/>
    </location>
</feature>
<feature type="transmembrane region" description="Helical" evidence="2">
    <location>
        <begin position="551"/>
        <end position="569"/>
    </location>
</feature>
<keyword evidence="2" id="KW-0472">Membrane</keyword>
<feature type="transmembrane region" description="Helical" evidence="2">
    <location>
        <begin position="488"/>
        <end position="510"/>
    </location>
</feature>
<feature type="transmembrane region" description="Helical" evidence="2">
    <location>
        <begin position="405"/>
        <end position="424"/>
    </location>
</feature>
<keyword evidence="2" id="KW-1133">Transmembrane helix</keyword>
<keyword evidence="2" id="KW-0812">Transmembrane</keyword>
<comment type="caution">
    <text evidence="3">The sequence shown here is derived from an EMBL/GenBank/DDBJ whole genome shotgun (WGS) entry which is preliminary data.</text>
</comment>
<feature type="transmembrane region" description="Helical" evidence="2">
    <location>
        <begin position="114"/>
        <end position="136"/>
    </location>
</feature>
<evidence type="ECO:0000256" key="2">
    <source>
        <dbReference type="SAM" id="Phobius"/>
    </source>
</evidence>
<keyword evidence="4" id="KW-1185">Reference proteome</keyword>
<feature type="transmembrane region" description="Helical" evidence="2">
    <location>
        <begin position="249"/>
        <end position="270"/>
    </location>
</feature>
<feature type="transmembrane region" description="Helical" evidence="2">
    <location>
        <begin position="148"/>
        <end position="170"/>
    </location>
</feature>
<feature type="transmembrane region" description="Helical" evidence="2">
    <location>
        <begin position="354"/>
        <end position="375"/>
    </location>
</feature>
<keyword evidence="1" id="KW-0175">Coiled coil</keyword>
<feature type="transmembrane region" description="Helical" evidence="2">
    <location>
        <begin position="90"/>
        <end position="108"/>
    </location>
</feature>
<feature type="transmembrane region" description="Helical" evidence="2">
    <location>
        <begin position="176"/>
        <end position="194"/>
    </location>
</feature>
<feature type="transmembrane region" description="Helical" evidence="2">
    <location>
        <begin position="276"/>
        <end position="295"/>
    </location>
</feature>
<dbReference type="RefSeq" id="WP_190997867.1">
    <property type="nucleotide sequence ID" value="NZ_JACXSI010000016.1"/>
</dbReference>
<feature type="transmembrane region" description="Helical" evidence="2">
    <location>
        <begin position="330"/>
        <end position="347"/>
    </location>
</feature>
<accession>A0A927HCD6</accession>
<dbReference type="Proteomes" id="UP000602076">
    <property type="component" value="Unassembled WGS sequence"/>
</dbReference>
<dbReference type="EMBL" id="JACXSI010000016">
    <property type="protein sequence ID" value="MBD3108323.1"/>
    <property type="molecule type" value="Genomic_DNA"/>
</dbReference>
<dbReference type="AlphaFoldDB" id="A0A927HCD6"/>
<feature type="transmembrane region" description="Helical" evidence="2">
    <location>
        <begin position="201"/>
        <end position="218"/>
    </location>
</feature>
<dbReference type="InterPro" id="IPR019286">
    <property type="entry name" value="DUF2339_TM"/>
</dbReference>
<protein>
    <submittedName>
        <fullName evidence="3">DUF2339 domain-containing protein</fullName>
    </submittedName>
</protein>
<feature type="transmembrane region" description="Helical" evidence="2">
    <location>
        <begin position="307"/>
        <end position="324"/>
    </location>
</feature>
<dbReference type="PANTHER" id="PTHR38434">
    <property type="entry name" value="BLL2549 PROTEIN"/>
    <property type="match status" value="1"/>
</dbReference>
<evidence type="ECO:0000256" key="1">
    <source>
        <dbReference type="SAM" id="Coils"/>
    </source>
</evidence>
<reference evidence="3" key="1">
    <citation type="submission" date="2020-09" db="EMBL/GenBank/DDBJ databases">
        <title>Bacillus faecalis sp. nov., a moderately halophilic bacterium isolated from cow faeces.</title>
        <authorList>
            <person name="Jiang L."/>
            <person name="Lee J."/>
        </authorList>
    </citation>
    <scope>NUCLEOTIDE SEQUENCE</scope>
    <source>
        <strain evidence="3">AGMB 02131</strain>
    </source>
</reference>
<dbReference type="Pfam" id="PF10101">
    <property type="entry name" value="DUF2339"/>
    <property type="match status" value="1"/>
</dbReference>
<evidence type="ECO:0000313" key="4">
    <source>
        <dbReference type="Proteomes" id="UP000602076"/>
    </source>
</evidence>
<name>A0A927HCD6_9BACI</name>
<dbReference type="PANTHER" id="PTHR38434:SF1">
    <property type="entry name" value="BLL2549 PROTEIN"/>
    <property type="match status" value="1"/>
</dbReference>
<feature type="transmembrane region" description="Helical" evidence="2">
    <location>
        <begin position="522"/>
        <end position="539"/>
    </location>
</feature>
<feature type="transmembrane region" description="Helical" evidence="2">
    <location>
        <begin position="430"/>
        <end position="450"/>
    </location>
</feature>
<evidence type="ECO:0000313" key="3">
    <source>
        <dbReference type="EMBL" id="MBD3108323.1"/>
    </source>
</evidence>
<gene>
    <name evidence="3" type="ORF">IEO70_08085</name>
</gene>